<gene>
    <name evidence="1" type="ORF">FJR48_03900</name>
</gene>
<protein>
    <recommendedName>
        <fullName evidence="3">Sua5 YciO YrdC YwlC family protein</fullName>
    </recommendedName>
</protein>
<name>A0A5P8NZN7_9BACT</name>
<dbReference type="InterPro" id="IPR017945">
    <property type="entry name" value="DHBP_synth_RibB-like_a/b_dom"/>
</dbReference>
<dbReference type="EMBL" id="CP043617">
    <property type="protein sequence ID" value="QFR48908.1"/>
    <property type="molecule type" value="Genomic_DNA"/>
</dbReference>
<dbReference type="RefSeq" id="WP_152306851.1">
    <property type="nucleotide sequence ID" value="NZ_CP043617.1"/>
</dbReference>
<dbReference type="SUPFAM" id="SSF55821">
    <property type="entry name" value="YrdC/RibB"/>
    <property type="match status" value="1"/>
</dbReference>
<dbReference type="Proteomes" id="UP000326944">
    <property type="component" value="Chromosome"/>
</dbReference>
<dbReference type="OrthoDB" id="5339525at2"/>
<accession>A0A5P8NZN7</accession>
<keyword evidence="2" id="KW-1185">Reference proteome</keyword>
<evidence type="ECO:0008006" key="3">
    <source>
        <dbReference type="Google" id="ProtNLM"/>
    </source>
</evidence>
<proteinExistence type="predicted"/>
<organism evidence="1 2">
    <name type="scientific">Sulfurimonas lithotrophica</name>
    <dbReference type="NCBI Taxonomy" id="2590022"/>
    <lineage>
        <taxon>Bacteria</taxon>
        <taxon>Pseudomonadati</taxon>
        <taxon>Campylobacterota</taxon>
        <taxon>Epsilonproteobacteria</taxon>
        <taxon>Campylobacterales</taxon>
        <taxon>Sulfurimonadaceae</taxon>
        <taxon>Sulfurimonas</taxon>
    </lineage>
</organism>
<evidence type="ECO:0000313" key="1">
    <source>
        <dbReference type="EMBL" id="QFR48908.1"/>
    </source>
</evidence>
<sequence length="154" mass="17959">MVRCKSNTRFLNIKSLVLLTQTDTTVGFISQNNSKLSNIKSRPESKPFIKVYNSLSLIKSRVPKSKKKLVRRAKKTTFIIKNKAFRVDSSYKNSQILRDLNWHYSTSANEIGKNFNRDFCEHKTDIIIEDKYGLHELSSSKLLKINDYKIRSLR</sequence>
<dbReference type="KEGG" id="sulg:FJR48_03900"/>
<reference evidence="1 2" key="1">
    <citation type="submission" date="2019-09" db="EMBL/GenBank/DDBJ databases">
        <title>Sulfurimonas gotlandica sp. nov., a chemoautotrophic and psychrotolerant epsilonproteobacterium isolated from a pelagic redoxcline, and an emended description of the genus Sulfurimonas.</title>
        <authorList>
            <person name="Wang S."/>
            <person name="Jiang L."/>
            <person name="Shao S."/>
        </authorList>
    </citation>
    <scope>NUCLEOTIDE SEQUENCE [LARGE SCALE GENOMIC DNA]</scope>
    <source>
        <strain evidence="1 2">GYSZ_1</strain>
    </source>
</reference>
<evidence type="ECO:0000313" key="2">
    <source>
        <dbReference type="Proteomes" id="UP000326944"/>
    </source>
</evidence>
<dbReference type="AlphaFoldDB" id="A0A5P8NZN7"/>